<evidence type="ECO:0000313" key="2">
    <source>
        <dbReference type="Proteomes" id="UP000178349"/>
    </source>
</evidence>
<dbReference type="EMBL" id="MFQW01000008">
    <property type="protein sequence ID" value="OGH86635.1"/>
    <property type="molecule type" value="Genomic_DNA"/>
</dbReference>
<dbReference type="Gene3D" id="1.10.10.10">
    <property type="entry name" value="Winged helix-like DNA-binding domain superfamily/Winged helix DNA-binding domain"/>
    <property type="match status" value="1"/>
</dbReference>
<dbReference type="InterPro" id="IPR036390">
    <property type="entry name" value="WH_DNA-bd_sf"/>
</dbReference>
<organism evidence="1 2">
    <name type="scientific">Candidatus Magasanikbacteria bacterium RIFOXYC12_FULL_33_11</name>
    <dbReference type="NCBI Taxonomy" id="1798701"/>
    <lineage>
        <taxon>Bacteria</taxon>
        <taxon>Candidatus Magasanikiibacteriota</taxon>
    </lineage>
</organism>
<proteinExistence type="predicted"/>
<comment type="caution">
    <text evidence="1">The sequence shown here is derived from an EMBL/GenBank/DDBJ whole genome shotgun (WGS) entry which is preliminary data.</text>
</comment>
<evidence type="ECO:0000313" key="1">
    <source>
        <dbReference type="EMBL" id="OGH86635.1"/>
    </source>
</evidence>
<dbReference type="Proteomes" id="UP000178349">
    <property type="component" value="Unassembled WGS sequence"/>
</dbReference>
<protein>
    <recommendedName>
        <fullName evidence="3">HTH arsR-type domain-containing protein</fullName>
    </recommendedName>
</protein>
<sequence length="200" mass="23499">MLEQLFGSKTRLKLLRLFFSEPDNSFFVRELSRNIGVQINAVRRELEILLNMDIIKEKEVDKKNKENEMEVGEKLRKYYVLNTESIIYSELQALLVKDKVIGQKEFIQSFKDKMTTVKLLILSGEFTGDKRSPTDLLVVGKVKPRVLSSLIEDYEKEFGFNIRYTVMTEEEFSDRRYVMDKFLYALFEADNLKIINELGV</sequence>
<gene>
    <name evidence="1" type="ORF">A2493_00475</name>
</gene>
<accession>A0A1F6NRW0</accession>
<name>A0A1F6NRW0_9BACT</name>
<dbReference type="SUPFAM" id="SSF46785">
    <property type="entry name" value="Winged helix' DNA-binding domain"/>
    <property type="match status" value="1"/>
</dbReference>
<dbReference type="AlphaFoldDB" id="A0A1F6NRW0"/>
<reference evidence="1 2" key="1">
    <citation type="journal article" date="2016" name="Nat. Commun.">
        <title>Thousands of microbial genomes shed light on interconnected biogeochemical processes in an aquifer system.</title>
        <authorList>
            <person name="Anantharaman K."/>
            <person name="Brown C.T."/>
            <person name="Hug L.A."/>
            <person name="Sharon I."/>
            <person name="Castelle C.J."/>
            <person name="Probst A.J."/>
            <person name="Thomas B.C."/>
            <person name="Singh A."/>
            <person name="Wilkins M.J."/>
            <person name="Karaoz U."/>
            <person name="Brodie E.L."/>
            <person name="Williams K.H."/>
            <person name="Hubbard S.S."/>
            <person name="Banfield J.F."/>
        </authorList>
    </citation>
    <scope>NUCLEOTIDE SEQUENCE [LARGE SCALE GENOMIC DNA]</scope>
</reference>
<evidence type="ECO:0008006" key="3">
    <source>
        <dbReference type="Google" id="ProtNLM"/>
    </source>
</evidence>
<dbReference type="InterPro" id="IPR036388">
    <property type="entry name" value="WH-like_DNA-bd_sf"/>
</dbReference>